<reference evidence="3" key="1">
    <citation type="submission" date="2024-02" db="EMBL/GenBank/DDBJ databases">
        <title>Genome sequences of strain Gemmobacter sp. JM10B15.</title>
        <authorList>
            <person name="Zhang M."/>
        </authorList>
    </citation>
    <scope>NUCLEOTIDE SEQUENCE</scope>
    <source>
        <strain evidence="3">JM10B15</strain>
    </source>
</reference>
<comment type="caution">
    <text evidence="3">The sequence shown here is derived from an EMBL/GenBank/DDBJ whole genome shotgun (WGS) entry which is preliminary data.</text>
</comment>
<evidence type="ECO:0000313" key="4">
    <source>
        <dbReference type="Proteomes" id="UP001431963"/>
    </source>
</evidence>
<organism evidence="3 4">
    <name type="scientific">Gemmobacter denitrificans</name>
    <dbReference type="NCBI Taxonomy" id="3123040"/>
    <lineage>
        <taxon>Bacteria</taxon>
        <taxon>Pseudomonadati</taxon>
        <taxon>Pseudomonadota</taxon>
        <taxon>Alphaproteobacteria</taxon>
        <taxon>Rhodobacterales</taxon>
        <taxon>Paracoccaceae</taxon>
        <taxon>Gemmobacter</taxon>
    </lineage>
</organism>
<sequence length="397" mass="44843">MTLHSTLRHFEQPLMKTPFHPRTEAANKLWSWGNWGGYTTVLTYDDLSMEHSAIRNTATVYDLCPMIKYRIEGPDATAYLQRLTLRNVAKLSVGSVQYTAWVNDAGHLLDDGTLFRLAPDRYRLCCQERHLNWLEDSAFGFDVTVTEETEQIAALSLQGPTSVEVLRLAGFDVSALKPFRMAEYGFGEGRLMVSRTGFTGDLGYELWTIPDQALRLWDILFDAGQLHGIRPIGSEALNMARIEAGLIITGLDFVPADACLREDRLRSPLEMGLGWMIDWDKGHFTGKTALMGQRDQGPKWSFVGLEIDGNISAEGAILYHDRKTEVGVITAAIWSPALKKNIAMAQILTRHVTGGNIWAEIYALRELHYEKLMMQARVVERPFFNHPRRRATPPGRF</sequence>
<dbReference type="InterPro" id="IPR028896">
    <property type="entry name" value="GcvT/YgfZ/DmdA"/>
</dbReference>
<dbReference type="RefSeq" id="WP_335422912.1">
    <property type="nucleotide sequence ID" value="NZ_JBALHR010000005.1"/>
</dbReference>
<proteinExistence type="predicted"/>
<evidence type="ECO:0000259" key="1">
    <source>
        <dbReference type="Pfam" id="PF01571"/>
    </source>
</evidence>
<dbReference type="InterPro" id="IPR029043">
    <property type="entry name" value="GcvT/YgfZ_C"/>
</dbReference>
<dbReference type="PANTHER" id="PTHR43757">
    <property type="entry name" value="AMINOMETHYLTRANSFERASE"/>
    <property type="match status" value="1"/>
</dbReference>
<gene>
    <name evidence="3" type="ORF">V6590_11180</name>
</gene>
<protein>
    <submittedName>
        <fullName evidence="3">Aminomethyltransferase family protein</fullName>
    </submittedName>
</protein>
<dbReference type="Pfam" id="PF01571">
    <property type="entry name" value="GCV_T"/>
    <property type="match status" value="1"/>
</dbReference>
<feature type="domain" description="Aminomethyltransferase C-terminal" evidence="2">
    <location>
        <begin position="302"/>
        <end position="384"/>
    </location>
</feature>
<dbReference type="Pfam" id="PF08669">
    <property type="entry name" value="GCV_T_C"/>
    <property type="match status" value="1"/>
</dbReference>
<dbReference type="InterPro" id="IPR027266">
    <property type="entry name" value="TrmE/GcvT-like"/>
</dbReference>
<accession>A0ABU8BVJ8</accession>
<feature type="domain" description="GCVT N-terminal" evidence="1">
    <location>
        <begin position="34"/>
        <end position="281"/>
    </location>
</feature>
<evidence type="ECO:0000313" key="3">
    <source>
        <dbReference type="EMBL" id="MEH7828716.1"/>
    </source>
</evidence>
<dbReference type="PANTHER" id="PTHR43757:SF2">
    <property type="entry name" value="AMINOMETHYLTRANSFERASE, MITOCHONDRIAL"/>
    <property type="match status" value="1"/>
</dbReference>
<dbReference type="InterPro" id="IPR006222">
    <property type="entry name" value="GCVT_N"/>
</dbReference>
<dbReference type="InterPro" id="IPR013977">
    <property type="entry name" value="GcvT_C"/>
</dbReference>
<keyword evidence="4" id="KW-1185">Reference proteome</keyword>
<dbReference type="Proteomes" id="UP001431963">
    <property type="component" value="Unassembled WGS sequence"/>
</dbReference>
<dbReference type="Gene3D" id="3.30.1360.120">
    <property type="entry name" value="Probable tRNA modification gtpase trme, domain 1"/>
    <property type="match status" value="1"/>
</dbReference>
<dbReference type="EMBL" id="JBALHR010000005">
    <property type="protein sequence ID" value="MEH7828716.1"/>
    <property type="molecule type" value="Genomic_DNA"/>
</dbReference>
<dbReference type="SUPFAM" id="SSF101790">
    <property type="entry name" value="Aminomethyltransferase beta-barrel domain"/>
    <property type="match status" value="1"/>
</dbReference>
<evidence type="ECO:0000259" key="2">
    <source>
        <dbReference type="Pfam" id="PF08669"/>
    </source>
</evidence>
<dbReference type="SUPFAM" id="SSF103025">
    <property type="entry name" value="Folate-binding domain"/>
    <property type="match status" value="1"/>
</dbReference>
<dbReference type="PIRSF" id="PIRSF006487">
    <property type="entry name" value="GcvT"/>
    <property type="match status" value="1"/>
</dbReference>
<name>A0ABU8BVJ8_9RHOB</name>